<dbReference type="InterPro" id="IPR017853">
    <property type="entry name" value="GH"/>
</dbReference>
<comment type="pathway">
    <text evidence="10">Cell wall biogenesis; peptidoglycan recycling.</text>
</comment>
<dbReference type="Pfam" id="PF00933">
    <property type="entry name" value="Glyco_hydro_3"/>
    <property type="match status" value="1"/>
</dbReference>
<feature type="binding site" evidence="10">
    <location>
        <position position="143"/>
    </location>
    <ligand>
        <name>substrate</name>
    </ligand>
</feature>
<dbReference type="Gene3D" id="3.20.20.300">
    <property type="entry name" value="Glycoside hydrolase, family 3, N-terminal domain"/>
    <property type="match status" value="1"/>
</dbReference>
<dbReference type="GO" id="GO:0008360">
    <property type="term" value="P:regulation of cell shape"/>
    <property type="evidence" value="ECO:0007669"/>
    <property type="project" value="UniProtKB-KW"/>
</dbReference>
<name>A0A6S7BD48_9BURK</name>
<keyword evidence="9 10" id="KW-0961">Cell wall biogenesis/degradation</keyword>
<dbReference type="Proteomes" id="UP000494115">
    <property type="component" value="Unassembled WGS sequence"/>
</dbReference>
<dbReference type="GO" id="GO:0051301">
    <property type="term" value="P:cell division"/>
    <property type="evidence" value="ECO:0007669"/>
    <property type="project" value="UniProtKB-KW"/>
</dbReference>
<dbReference type="EC" id="3.2.1.52" evidence="10"/>
<dbReference type="GO" id="GO:0071555">
    <property type="term" value="P:cell wall organization"/>
    <property type="evidence" value="ECO:0007669"/>
    <property type="project" value="UniProtKB-KW"/>
</dbReference>
<comment type="subcellular location">
    <subcellularLocation>
        <location evidence="10">Cytoplasm</location>
    </subcellularLocation>
</comment>
<evidence type="ECO:0000256" key="8">
    <source>
        <dbReference type="ARBA" id="ARBA00023306"/>
    </source>
</evidence>
<evidence type="ECO:0000256" key="9">
    <source>
        <dbReference type="ARBA" id="ARBA00023316"/>
    </source>
</evidence>
<feature type="binding site" evidence="10">
    <location>
        <begin position="173"/>
        <end position="174"/>
    </location>
    <ligand>
        <name>substrate</name>
    </ligand>
</feature>
<keyword evidence="5 10" id="KW-0133">Cell shape</keyword>
<comment type="catalytic activity">
    <reaction evidence="1 10">
        <text>Hydrolysis of terminal non-reducing N-acetyl-D-hexosamine residues in N-acetyl-beta-D-hexosaminides.</text>
        <dbReference type="EC" id="3.2.1.52"/>
    </reaction>
</comment>
<dbReference type="GO" id="GO:0009252">
    <property type="term" value="P:peptidoglycan biosynthetic process"/>
    <property type="evidence" value="ECO:0007669"/>
    <property type="project" value="UniProtKB-KW"/>
</dbReference>
<dbReference type="AlphaFoldDB" id="A0A6S7BD48"/>
<keyword evidence="4 10" id="KW-0378">Hydrolase</keyword>
<evidence type="ECO:0000256" key="3">
    <source>
        <dbReference type="ARBA" id="ARBA00022618"/>
    </source>
</evidence>
<dbReference type="GO" id="GO:0004563">
    <property type="term" value="F:beta-N-acetylhexosaminidase activity"/>
    <property type="evidence" value="ECO:0007669"/>
    <property type="project" value="UniProtKB-UniRule"/>
</dbReference>
<evidence type="ECO:0000256" key="5">
    <source>
        <dbReference type="ARBA" id="ARBA00022960"/>
    </source>
</evidence>
<organism evidence="12 13">
    <name type="scientific">Pararobbsia alpina</name>
    <dbReference type="NCBI Taxonomy" id="621374"/>
    <lineage>
        <taxon>Bacteria</taxon>
        <taxon>Pseudomonadati</taxon>
        <taxon>Pseudomonadota</taxon>
        <taxon>Betaproteobacteria</taxon>
        <taxon>Burkholderiales</taxon>
        <taxon>Burkholderiaceae</taxon>
        <taxon>Pararobbsia</taxon>
    </lineage>
</organism>
<keyword evidence="13" id="KW-1185">Reference proteome</keyword>
<feature type="site" description="Important for catalytic activity" evidence="10">
    <location>
        <position position="184"/>
    </location>
</feature>
<evidence type="ECO:0000256" key="1">
    <source>
        <dbReference type="ARBA" id="ARBA00001231"/>
    </source>
</evidence>
<feature type="domain" description="Glycoside hydrolase family 3 N-terminal" evidence="11">
    <location>
        <begin position="13"/>
        <end position="300"/>
    </location>
</feature>
<dbReference type="HAMAP" id="MF_00364">
    <property type="entry name" value="NagZ"/>
    <property type="match status" value="1"/>
</dbReference>
<sequence length="347" mass="38037">MIGFKRIVGPVMLDIVGSTLTHEDARRIAHPLTGGVILFARNFIDRAQLTLLTEQIRTVRDDVLIAVDQEGGRVQRFRSDGFTLLPAMRDIGALWDRDVFLGSQAATAAGLVLASELRACGIDLSFTPVLDIDYGQSQAIGSRAFHRDPRVAAMLAKNLTHGLAMAGMANCGKHFPGHGFVEADSHHAMPIDDRPLDDLLADARPYSWMGIALTAVMPAHVVYPQVDSLPAGFSKKWVTEILRGRLGFEGAIFSDDLSMHGARAVGDHLASANAALEAGCDMVLVCNEPLEADKVLQGLVYEPSRQSQRRIKRLRPRGKAPEWKKLTRQADYRSAREFLTTHLPASR</sequence>
<comment type="similarity">
    <text evidence="10">Belongs to the glycosyl hydrolase 3 family. NagZ subfamily.</text>
</comment>
<gene>
    <name evidence="12" type="primary">nagZ_1</name>
    <name evidence="10" type="synonym">nagZ</name>
    <name evidence="12" type="ORF">LMG28138_02359</name>
</gene>
<evidence type="ECO:0000313" key="13">
    <source>
        <dbReference type="Proteomes" id="UP000494115"/>
    </source>
</evidence>
<dbReference type="InterPro" id="IPR036962">
    <property type="entry name" value="Glyco_hydro_3_N_sf"/>
</dbReference>
<evidence type="ECO:0000256" key="6">
    <source>
        <dbReference type="ARBA" id="ARBA00022984"/>
    </source>
</evidence>
<keyword evidence="8 10" id="KW-0131">Cell cycle</keyword>
<dbReference type="InterPro" id="IPR001764">
    <property type="entry name" value="Glyco_hydro_3_N"/>
</dbReference>
<dbReference type="UniPathway" id="UPA00544"/>
<feature type="binding site" evidence="10">
    <location>
        <position position="76"/>
    </location>
    <ligand>
        <name>substrate</name>
    </ligand>
</feature>
<proteinExistence type="inferred from homology"/>
<dbReference type="EMBL" id="CADIKM010000008">
    <property type="protein sequence ID" value="CAB3787096.1"/>
    <property type="molecule type" value="Genomic_DNA"/>
</dbReference>
<feature type="active site" description="Proton donor/acceptor" evidence="10">
    <location>
        <position position="186"/>
    </location>
</feature>
<evidence type="ECO:0000256" key="7">
    <source>
        <dbReference type="ARBA" id="ARBA00023295"/>
    </source>
</evidence>
<evidence type="ECO:0000256" key="10">
    <source>
        <dbReference type="HAMAP-Rule" id="MF_00364"/>
    </source>
</evidence>
<accession>A0A6S7BD48</accession>
<dbReference type="GO" id="GO:0005737">
    <property type="term" value="C:cytoplasm"/>
    <property type="evidence" value="ECO:0007669"/>
    <property type="project" value="UniProtKB-SubCell"/>
</dbReference>
<dbReference type="PANTHER" id="PTHR30480">
    <property type="entry name" value="BETA-HEXOSAMINIDASE-RELATED"/>
    <property type="match status" value="1"/>
</dbReference>
<keyword evidence="6 10" id="KW-0573">Peptidoglycan synthesis</keyword>
<dbReference type="GO" id="GO:0005975">
    <property type="term" value="P:carbohydrate metabolic process"/>
    <property type="evidence" value="ECO:0007669"/>
    <property type="project" value="InterPro"/>
</dbReference>
<comment type="function">
    <text evidence="10">Plays a role in peptidoglycan recycling by cleaving the terminal beta-1,4-linked N-acetylglucosamine (GlcNAc) from peptide-linked peptidoglycan fragments, giving rise to free GlcNAc, anhydro-N-acetylmuramic acid and anhydro-N-acetylmuramic acid-linked peptides.</text>
</comment>
<dbReference type="InterPro" id="IPR050226">
    <property type="entry name" value="NagZ_Beta-hexosaminidase"/>
</dbReference>
<protein>
    <recommendedName>
        <fullName evidence="10">Beta-hexosaminidase</fullName>
        <ecNumber evidence="10">3.2.1.52</ecNumber>
    </recommendedName>
    <alternativeName>
        <fullName evidence="10">Beta-N-acetylhexosaminidase</fullName>
    </alternativeName>
    <alternativeName>
        <fullName evidence="10">N-acetyl-beta-glucosaminidase</fullName>
    </alternativeName>
</protein>
<keyword evidence="3 10" id="KW-0132">Cell division</keyword>
<evidence type="ECO:0000256" key="4">
    <source>
        <dbReference type="ARBA" id="ARBA00022801"/>
    </source>
</evidence>
<evidence type="ECO:0000256" key="2">
    <source>
        <dbReference type="ARBA" id="ARBA00022490"/>
    </source>
</evidence>
<feature type="binding site" evidence="10">
    <location>
        <position position="68"/>
    </location>
    <ligand>
        <name>substrate</name>
    </ligand>
</feature>
<keyword evidence="2 10" id="KW-0963">Cytoplasm</keyword>
<feature type="active site" description="Nucleophile" evidence="10">
    <location>
        <position position="255"/>
    </location>
</feature>
<evidence type="ECO:0000313" key="12">
    <source>
        <dbReference type="EMBL" id="CAB3787096.1"/>
    </source>
</evidence>
<keyword evidence="7 10" id="KW-0326">Glycosidase</keyword>
<evidence type="ECO:0000259" key="11">
    <source>
        <dbReference type="Pfam" id="PF00933"/>
    </source>
</evidence>
<dbReference type="NCBIfam" id="NF003740">
    <property type="entry name" value="PRK05337.1"/>
    <property type="match status" value="1"/>
</dbReference>
<reference evidence="12 13" key="1">
    <citation type="submission" date="2020-04" db="EMBL/GenBank/DDBJ databases">
        <authorList>
            <person name="De Canck E."/>
        </authorList>
    </citation>
    <scope>NUCLEOTIDE SEQUENCE [LARGE SCALE GENOMIC DNA]</scope>
    <source>
        <strain evidence="12 13">LMG 28138</strain>
    </source>
</reference>
<dbReference type="SUPFAM" id="SSF51445">
    <property type="entry name" value="(Trans)glycosidases"/>
    <property type="match status" value="1"/>
</dbReference>
<dbReference type="GO" id="GO:0009254">
    <property type="term" value="P:peptidoglycan turnover"/>
    <property type="evidence" value="ECO:0007669"/>
    <property type="project" value="UniProtKB-UniRule"/>
</dbReference>
<dbReference type="PANTHER" id="PTHR30480:SF13">
    <property type="entry name" value="BETA-HEXOSAMINIDASE"/>
    <property type="match status" value="1"/>
</dbReference>
<dbReference type="InterPro" id="IPR022956">
    <property type="entry name" value="Beta_hexosaminidase_bac"/>
</dbReference>